<evidence type="ECO:0000313" key="1">
    <source>
        <dbReference type="EMBL" id="RCH81026.1"/>
    </source>
</evidence>
<accession>A0A367ITR3</accession>
<evidence type="ECO:0000313" key="2">
    <source>
        <dbReference type="Proteomes" id="UP000252139"/>
    </source>
</evidence>
<dbReference type="Proteomes" id="UP000252139">
    <property type="component" value="Unassembled WGS sequence"/>
</dbReference>
<reference evidence="1 2" key="1">
    <citation type="journal article" date="2018" name="G3 (Bethesda)">
        <title>Phylogenetic and Phylogenomic Definition of Rhizopus Species.</title>
        <authorList>
            <person name="Gryganskyi A.P."/>
            <person name="Golan J."/>
            <person name="Dolatabadi S."/>
            <person name="Mondo S."/>
            <person name="Robb S."/>
            <person name="Idnurm A."/>
            <person name="Muszewska A."/>
            <person name="Steczkiewicz K."/>
            <person name="Masonjones S."/>
            <person name="Liao H.L."/>
            <person name="Gajdeczka M.T."/>
            <person name="Anike F."/>
            <person name="Vuek A."/>
            <person name="Anishchenko I.M."/>
            <person name="Voigt K."/>
            <person name="de Hoog G.S."/>
            <person name="Smith M.E."/>
            <person name="Heitman J."/>
            <person name="Vilgalys R."/>
            <person name="Stajich J.E."/>
        </authorList>
    </citation>
    <scope>NUCLEOTIDE SEQUENCE [LARGE SCALE GENOMIC DNA]</scope>
    <source>
        <strain evidence="1 2">CBS 357.93</strain>
    </source>
</reference>
<protein>
    <submittedName>
        <fullName evidence="1">Uncharacterized protein</fullName>
    </submittedName>
</protein>
<sequence>MIERFLNEVFLAESPYSDDIYERKTVTLRLMMNSLIPYNKTFEKRSEIAFILWCADHNVRSVREIKVPECILYTLKHEYRDNVAKNIAYILPYHQERIKYLKKEGHKIVGLMQRMVNALFERSLVEKVFVSPCVSTFGSIATRDRGFYERMEDPAHVADLLAYISATEKVYLVVFDLASLTTDKDDLLNFVGENKNLQGIIVDNIPAKNEYHFFTRYQLLNDPNALNDFERNLAPIKRSK</sequence>
<dbReference type="OrthoDB" id="2288585at2759"/>
<keyword evidence="2" id="KW-1185">Reference proteome</keyword>
<name>A0A367ITR3_RHIAZ</name>
<dbReference type="AlphaFoldDB" id="A0A367ITR3"/>
<dbReference type="EMBL" id="PJQL01003617">
    <property type="protein sequence ID" value="RCH81026.1"/>
    <property type="molecule type" value="Genomic_DNA"/>
</dbReference>
<proteinExistence type="predicted"/>
<comment type="caution">
    <text evidence="1">The sequence shown here is derived from an EMBL/GenBank/DDBJ whole genome shotgun (WGS) entry which is preliminary data.</text>
</comment>
<organism evidence="1 2">
    <name type="scientific">Rhizopus azygosporus</name>
    <name type="common">Rhizopus microsporus var. azygosporus</name>
    <dbReference type="NCBI Taxonomy" id="86630"/>
    <lineage>
        <taxon>Eukaryota</taxon>
        <taxon>Fungi</taxon>
        <taxon>Fungi incertae sedis</taxon>
        <taxon>Mucoromycota</taxon>
        <taxon>Mucoromycotina</taxon>
        <taxon>Mucoromycetes</taxon>
        <taxon>Mucorales</taxon>
        <taxon>Mucorineae</taxon>
        <taxon>Rhizopodaceae</taxon>
        <taxon>Rhizopus</taxon>
    </lineage>
</organism>
<gene>
    <name evidence="1" type="ORF">CU097_002665</name>
</gene>